<dbReference type="GO" id="GO:0003824">
    <property type="term" value="F:catalytic activity"/>
    <property type="evidence" value="ECO:0007669"/>
    <property type="project" value="InterPro"/>
</dbReference>
<evidence type="ECO:0000313" key="3">
    <source>
        <dbReference type="EMBL" id="VYU24097.1"/>
    </source>
</evidence>
<dbReference type="Pfam" id="PF01507">
    <property type="entry name" value="PAPS_reduct"/>
    <property type="match status" value="1"/>
</dbReference>
<dbReference type="Gene3D" id="3.40.50.620">
    <property type="entry name" value="HUPs"/>
    <property type="match status" value="1"/>
</dbReference>
<dbReference type="RefSeq" id="WP_330588864.1">
    <property type="nucleotide sequence ID" value="NZ_CACRUU010000075.1"/>
</dbReference>
<evidence type="ECO:0000256" key="1">
    <source>
        <dbReference type="SAM" id="MobiDB-lite"/>
    </source>
</evidence>
<name>A0A6N3DEG0_MEDGN</name>
<dbReference type="PANTHER" id="PTHR43196:SF2">
    <property type="entry name" value="PHOSPHOADENOSINE PHOSPHOSULFATE REDUCTASE"/>
    <property type="match status" value="1"/>
</dbReference>
<feature type="compositionally biased region" description="Basic and acidic residues" evidence="1">
    <location>
        <begin position="7"/>
        <end position="17"/>
    </location>
</feature>
<dbReference type="EMBL" id="CACRUU010000075">
    <property type="protein sequence ID" value="VYU24097.1"/>
    <property type="molecule type" value="Genomic_DNA"/>
</dbReference>
<evidence type="ECO:0000259" key="2">
    <source>
        <dbReference type="Pfam" id="PF01507"/>
    </source>
</evidence>
<dbReference type="PANTHER" id="PTHR43196">
    <property type="entry name" value="SULFATE ADENYLYLTRANSFERASE SUBUNIT 2"/>
    <property type="match status" value="1"/>
</dbReference>
<feature type="domain" description="Phosphoadenosine phosphosulphate reductase" evidence="2">
    <location>
        <begin position="58"/>
        <end position="258"/>
    </location>
</feature>
<gene>
    <name evidence="3" type="ORF">RGLFYP36_00938</name>
</gene>
<dbReference type="AlphaFoldDB" id="A0A6N3DEG0"/>
<dbReference type="InterPro" id="IPR002500">
    <property type="entry name" value="PAPS_reduct_dom"/>
</dbReference>
<protein>
    <recommendedName>
        <fullName evidence="2">Phosphoadenosine phosphosulphate reductase domain-containing protein</fullName>
    </recommendedName>
</protein>
<dbReference type="InterPro" id="IPR014729">
    <property type="entry name" value="Rossmann-like_a/b/a_fold"/>
</dbReference>
<dbReference type="InterPro" id="IPR050128">
    <property type="entry name" value="Sulfate_adenylyltrnsfr_sub2"/>
</dbReference>
<dbReference type="SUPFAM" id="SSF52402">
    <property type="entry name" value="Adenine nucleotide alpha hydrolases-like"/>
    <property type="match status" value="1"/>
</dbReference>
<organism evidence="3">
    <name type="scientific">Mediterraneibacter gnavus</name>
    <name type="common">Ruminococcus gnavus</name>
    <dbReference type="NCBI Taxonomy" id="33038"/>
    <lineage>
        <taxon>Bacteria</taxon>
        <taxon>Bacillati</taxon>
        <taxon>Bacillota</taxon>
        <taxon>Clostridia</taxon>
        <taxon>Lachnospirales</taxon>
        <taxon>Lachnospiraceae</taxon>
        <taxon>Mediterraneibacter</taxon>
    </lineage>
</organism>
<reference evidence="3" key="1">
    <citation type="submission" date="2019-11" db="EMBL/GenBank/DDBJ databases">
        <authorList>
            <person name="Feng L."/>
        </authorList>
    </citation>
    <scope>NUCLEOTIDE SEQUENCE</scope>
    <source>
        <strain evidence="3">RgnavusLFYP36</strain>
    </source>
</reference>
<accession>A0A6N3DEG0</accession>
<sequence>MRKTRRGKEENKRKIERSQPPAGARVYRASEKMDKEKKAIERIKMASEMSLHHYGRPLICTYSGGKDSDVMLEIFKRSGIPFEVHNSHTTADAPQTVRHIRKVFRELELHGIRCEIEKPRYKGKLISMWSLIPEKLIPPTRIVRYCCSTLKETGCANRYIATGVRWDESTSRLKREEFEKLGQTQKEKEKFTKIMLMEDNDARRRMSELCMQQKKMIVNPIIDWTHSDIWGYINSEKIETCDLYQCGYDRVGCIGCPMAGKKRYKEFADFPKYKQLYINAFDRMLKERERRGKECKWTTGEEVFLWWMEDENIPGQMSMEDFIAEE</sequence>
<feature type="region of interest" description="Disordered" evidence="1">
    <location>
        <begin position="1"/>
        <end position="31"/>
    </location>
</feature>
<proteinExistence type="predicted"/>